<dbReference type="GO" id="GO:0000156">
    <property type="term" value="F:phosphorelay response regulator activity"/>
    <property type="evidence" value="ECO:0007669"/>
    <property type="project" value="TreeGrafter"/>
</dbReference>
<evidence type="ECO:0000256" key="3">
    <source>
        <dbReference type="ARBA" id="ARBA00023125"/>
    </source>
</evidence>
<dbReference type="PANTHER" id="PTHR48111">
    <property type="entry name" value="REGULATOR OF RPOS"/>
    <property type="match status" value="1"/>
</dbReference>
<accession>A0AAU8J9J7</accession>
<dbReference type="Pfam" id="PF00072">
    <property type="entry name" value="Response_reg"/>
    <property type="match status" value="1"/>
</dbReference>
<name>A0AAU8J9J7_9CYAN</name>
<feature type="modified residue" description="4-aspartylphosphate" evidence="5">
    <location>
        <position position="52"/>
    </location>
</feature>
<organism evidence="7">
    <name type="scientific">Planktothricoides raciborskii GIHE-MW2</name>
    <dbReference type="NCBI Taxonomy" id="2792601"/>
    <lineage>
        <taxon>Bacteria</taxon>
        <taxon>Bacillati</taxon>
        <taxon>Cyanobacteriota</taxon>
        <taxon>Cyanophyceae</taxon>
        <taxon>Oscillatoriophycideae</taxon>
        <taxon>Oscillatoriales</taxon>
        <taxon>Oscillatoriaceae</taxon>
        <taxon>Planktothricoides</taxon>
    </lineage>
</organism>
<dbReference type="AlphaFoldDB" id="A0AAU8J9J7"/>
<evidence type="ECO:0000256" key="1">
    <source>
        <dbReference type="ARBA" id="ARBA00022553"/>
    </source>
</evidence>
<dbReference type="GO" id="GO:0000976">
    <property type="term" value="F:transcription cis-regulatory region binding"/>
    <property type="evidence" value="ECO:0007669"/>
    <property type="project" value="TreeGrafter"/>
</dbReference>
<keyword evidence="3" id="KW-0238">DNA-binding</keyword>
<evidence type="ECO:0000256" key="4">
    <source>
        <dbReference type="ARBA" id="ARBA00023163"/>
    </source>
</evidence>
<keyword evidence="4" id="KW-0804">Transcription</keyword>
<evidence type="ECO:0000256" key="5">
    <source>
        <dbReference type="PROSITE-ProRule" id="PRU00169"/>
    </source>
</evidence>
<evidence type="ECO:0000256" key="2">
    <source>
        <dbReference type="ARBA" id="ARBA00023015"/>
    </source>
</evidence>
<dbReference type="GO" id="GO:0032993">
    <property type="term" value="C:protein-DNA complex"/>
    <property type="evidence" value="ECO:0007669"/>
    <property type="project" value="TreeGrafter"/>
</dbReference>
<proteinExistence type="predicted"/>
<dbReference type="PROSITE" id="PS50110">
    <property type="entry name" value="RESPONSE_REGULATORY"/>
    <property type="match status" value="1"/>
</dbReference>
<keyword evidence="2" id="KW-0805">Transcription regulation</keyword>
<reference evidence="7" key="1">
    <citation type="submission" date="2024-07" db="EMBL/GenBank/DDBJ databases">
        <authorList>
            <person name="Kim Y.J."/>
            <person name="Jeong J.Y."/>
        </authorList>
    </citation>
    <scope>NUCLEOTIDE SEQUENCE</scope>
    <source>
        <strain evidence="7">GIHE-MW2</strain>
    </source>
</reference>
<dbReference type="CDD" id="cd17574">
    <property type="entry name" value="REC_OmpR"/>
    <property type="match status" value="1"/>
</dbReference>
<evidence type="ECO:0000259" key="6">
    <source>
        <dbReference type="PROSITE" id="PS50110"/>
    </source>
</evidence>
<dbReference type="SMART" id="SM00448">
    <property type="entry name" value="REC"/>
    <property type="match status" value="1"/>
</dbReference>
<sequence length="125" mass="14472">MLRILTIEDEENIRDTIVETLSMEGFEVIQAENGKVGLKLAQKHLPDLILCDVLMPELDGYDVLRQLNQNRQTQGIPFIFLTAKDTSDDFRYGMNLGANDYLMKPFTTQELVMAVKSRLQRYRME</sequence>
<dbReference type="InterPro" id="IPR011006">
    <property type="entry name" value="CheY-like_superfamily"/>
</dbReference>
<dbReference type="EMBL" id="CP159837">
    <property type="protein sequence ID" value="XCM35384.1"/>
    <property type="molecule type" value="Genomic_DNA"/>
</dbReference>
<dbReference type="Gene3D" id="3.40.50.2300">
    <property type="match status" value="1"/>
</dbReference>
<dbReference type="InterPro" id="IPR039420">
    <property type="entry name" value="WalR-like"/>
</dbReference>
<dbReference type="InterPro" id="IPR001789">
    <property type="entry name" value="Sig_transdc_resp-reg_receiver"/>
</dbReference>
<dbReference type="GO" id="GO:0006355">
    <property type="term" value="P:regulation of DNA-templated transcription"/>
    <property type="evidence" value="ECO:0007669"/>
    <property type="project" value="TreeGrafter"/>
</dbReference>
<dbReference type="GO" id="GO:0005829">
    <property type="term" value="C:cytosol"/>
    <property type="evidence" value="ECO:0007669"/>
    <property type="project" value="TreeGrafter"/>
</dbReference>
<keyword evidence="1 5" id="KW-0597">Phosphoprotein</keyword>
<gene>
    <name evidence="7" type="ORF">ABWT76_004059</name>
</gene>
<dbReference type="PANTHER" id="PTHR48111:SF4">
    <property type="entry name" value="DNA-BINDING DUAL TRANSCRIPTIONAL REGULATOR OMPR"/>
    <property type="match status" value="1"/>
</dbReference>
<protein>
    <submittedName>
        <fullName evidence="7">Response regulator</fullName>
    </submittedName>
</protein>
<dbReference type="RefSeq" id="WP_054465812.1">
    <property type="nucleotide sequence ID" value="NZ_CP159837.1"/>
</dbReference>
<feature type="domain" description="Response regulatory" evidence="6">
    <location>
        <begin position="3"/>
        <end position="119"/>
    </location>
</feature>
<evidence type="ECO:0000313" key="7">
    <source>
        <dbReference type="EMBL" id="XCM35384.1"/>
    </source>
</evidence>
<dbReference type="SUPFAM" id="SSF52172">
    <property type="entry name" value="CheY-like"/>
    <property type="match status" value="1"/>
</dbReference>